<feature type="non-terminal residue" evidence="2">
    <location>
        <position position="269"/>
    </location>
</feature>
<dbReference type="EMBL" id="JADIND010000126">
    <property type="protein sequence ID" value="MBO8430922.1"/>
    <property type="molecule type" value="Genomic_DNA"/>
</dbReference>
<organism evidence="2 3">
    <name type="scientific">Candidatus Scatousia excrementipullorum</name>
    <dbReference type="NCBI Taxonomy" id="2840936"/>
    <lineage>
        <taxon>Bacteria</taxon>
        <taxon>Candidatus Scatousia</taxon>
    </lineage>
</organism>
<dbReference type="Proteomes" id="UP000823632">
    <property type="component" value="Unassembled WGS sequence"/>
</dbReference>
<evidence type="ECO:0000313" key="2">
    <source>
        <dbReference type="EMBL" id="MBO8430922.1"/>
    </source>
</evidence>
<keyword evidence="1" id="KW-1133">Transmembrane helix</keyword>
<accession>A0A9D9DN47</accession>
<evidence type="ECO:0000256" key="1">
    <source>
        <dbReference type="SAM" id="Phobius"/>
    </source>
</evidence>
<feature type="transmembrane region" description="Helical" evidence="1">
    <location>
        <begin position="68"/>
        <end position="91"/>
    </location>
</feature>
<dbReference type="AlphaFoldDB" id="A0A9D9DN47"/>
<keyword evidence="1" id="KW-0812">Transmembrane</keyword>
<name>A0A9D9DN47_9BACT</name>
<reference evidence="2" key="1">
    <citation type="submission" date="2020-10" db="EMBL/GenBank/DDBJ databases">
        <authorList>
            <person name="Gilroy R."/>
        </authorList>
    </citation>
    <scope>NUCLEOTIDE SEQUENCE</scope>
    <source>
        <strain evidence="2">10192</strain>
    </source>
</reference>
<gene>
    <name evidence="2" type="ORF">IAC76_05995</name>
</gene>
<proteinExistence type="predicted"/>
<sequence length="269" mass="30444">MILPISNYSSNIKFSSEPNNEEKKLPYSKDTLLKNNFATRARISMDKMMNAFTVYPVKGLRGSRNSNFYEFLTMGTVPYLIGSGMLMAVFHGPSGKYNPFNSFRAKALGTKMALGVLFYGIMKEVSKAFVTKPVEMLTGVDTTVPYAKFIYELPESIDDTDITSIEYHQAMESTEFPRWDLLYGDESKGEKRNFRYDKIAKKLGMGDNLNDSDQEVKQRIKEIVVKTMTAKNLSSYLWGALGVCVAFQTPWEDLFAAKGFKNSAKQFGR</sequence>
<comment type="caution">
    <text evidence="2">The sequence shown here is derived from an EMBL/GenBank/DDBJ whole genome shotgun (WGS) entry which is preliminary data.</text>
</comment>
<evidence type="ECO:0000313" key="3">
    <source>
        <dbReference type="Proteomes" id="UP000823632"/>
    </source>
</evidence>
<keyword evidence="1" id="KW-0472">Membrane</keyword>
<protein>
    <submittedName>
        <fullName evidence="2">Uncharacterized protein</fullName>
    </submittedName>
</protein>
<feature type="transmembrane region" description="Helical" evidence="1">
    <location>
        <begin position="103"/>
        <end position="122"/>
    </location>
</feature>
<reference evidence="2" key="2">
    <citation type="journal article" date="2021" name="PeerJ">
        <title>Extensive microbial diversity within the chicken gut microbiome revealed by metagenomics and culture.</title>
        <authorList>
            <person name="Gilroy R."/>
            <person name="Ravi A."/>
            <person name="Getino M."/>
            <person name="Pursley I."/>
            <person name="Horton D.L."/>
            <person name="Alikhan N.F."/>
            <person name="Baker D."/>
            <person name="Gharbi K."/>
            <person name="Hall N."/>
            <person name="Watson M."/>
            <person name="Adriaenssens E.M."/>
            <person name="Foster-Nyarko E."/>
            <person name="Jarju S."/>
            <person name="Secka A."/>
            <person name="Antonio M."/>
            <person name="Oren A."/>
            <person name="Chaudhuri R.R."/>
            <person name="La Ragione R."/>
            <person name="Hildebrand F."/>
            <person name="Pallen M.J."/>
        </authorList>
    </citation>
    <scope>NUCLEOTIDE SEQUENCE</scope>
    <source>
        <strain evidence="2">10192</strain>
    </source>
</reference>